<dbReference type="Proteomes" id="UP000233160">
    <property type="component" value="Unassembled WGS sequence"/>
</dbReference>
<dbReference type="OMA" id="KCYGNGI"/>
<organism evidence="2 3">
    <name type="scientific">Propithecus coquereli</name>
    <name type="common">Coquerel's sifaka</name>
    <name type="synonym">Propithecus verreauxi coquereli</name>
    <dbReference type="NCBI Taxonomy" id="379532"/>
    <lineage>
        <taxon>Eukaryota</taxon>
        <taxon>Metazoa</taxon>
        <taxon>Chordata</taxon>
        <taxon>Craniata</taxon>
        <taxon>Vertebrata</taxon>
        <taxon>Euteleostomi</taxon>
        <taxon>Mammalia</taxon>
        <taxon>Eutheria</taxon>
        <taxon>Euarchontoglires</taxon>
        <taxon>Primates</taxon>
        <taxon>Strepsirrhini</taxon>
        <taxon>Lemuriformes</taxon>
        <taxon>Indriidae</taxon>
        <taxon>Propithecus</taxon>
    </lineage>
</organism>
<dbReference type="Ensembl" id="ENSPCOT00000028520.1">
    <property type="protein sequence ID" value="ENSPCOP00000017881.1"/>
    <property type="gene ID" value="ENSPCOG00000020788.1"/>
</dbReference>
<accession>A0A2K6FV66</accession>
<gene>
    <name evidence="2" type="primary">DEFB134</name>
</gene>
<sequence>MKPLLVAFAFLFLWDPAMAGLNPFSSELHKECYKGGICRFECYISEMLVAYCTFQLECCIMGKPAP</sequence>
<protein>
    <submittedName>
        <fullName evidence="2">Defensin beta 134</fullName>
    </submittedName>
</protein>
<dbReference type="STRING" id="379532.ENSPCOP00000017881"/>
<keyword evidence="1" id="KW-0732">Signal</keyword>
<feature type="chain" id="PRO_5014343933" evidence="1">
    <location>
        <begin position="20"/>
        <end position="66"/>
    </location>
</feature>
<evidence type="ECO:0000256" key="1">
    <source>
        <dbReference type="SAM" id="SignalP"/>
    </source>
</evidence>
<keyword evidence="3" id="KW-1185">Reference proteome</keyword>
<dbReference type="GeneTree" id="ENSGT00400000024366"/>
<dbReference type="AlphaFoldDB" id="A0A2K6FV66"/>
<evidence type="ECO:0000313" key="3">
    <source>
        <dbReference type="Proteomes" id="UP000233160"/>
    </source>
</evidence>
<evidence type="ECO:0000313" key="2">
    <source>
        <dbReference type="Ensembl" id="ENSPCOP00000017881.1"/>
    </source>
</evidence>
<reference evidence="2" key="2">
    <citation type="submission" date="2025-09" db="UniProtKB">
        <authorList>
            <consortium name="Ensembl"/>
        </authorList>
    </citation>
    <scope>IDENTIFICATION</scope>
</reference>
<reference evidence="2" key="1">
    <citation type="submission" date="2025-08" db="UniProtKB">
        <authorList>
            <consortium name="Ensembl"/>
        </authorList>
    </citation>
    <scope>IDENTIFICATION</scope>
</reference>
<proteinExistence type="predicted"/>
<name>A0A2K6FV66_PROCO</name>
<feature type="signal peptide" evidence="1">
    <location>
        <begin position="1"/>
        <end position="19"/>
    </location>
</feature>